<accession>A0A644VP34</accession>
<proteinExistence type="predicted"/>
<reference evidence="1" key="1">
    <citation type="submission" date="2019-08" db="EMBL/GenBank/DDBJ databases">
        <authorList>
            <person name="Kucharzyk K."/>
            <person name="Murdoch R.W."/>
            <person name="Higgins S."/>
            <person name="Loffler F."/>
        </authorList>
    </citation>
    <scope>NUCLEOTIDE SEQUENCE</scope>
</reference>
<dbReference type="EMBL" id="VSSQ01000383">
    <property type="protein sequence ID" value="MPL93174.1"/>
    <property type="molecule type" value="Genomic_DNA"/>
</dbReference>
<dbReference type="AlphaFoldDB" id="A0A644VP34"/>
<name>A0A644VP34_9ZZZZ</name>
<comment type="caution">
    <text evidence="1">The sequence shown here is derived from an EMBL/GenBank/DDBJ whole genome shotgun (WGS) entry which is preliminary data.</text>
</comment>
<gene>
    <name evidence="1" type="ORF">SDC9_39300</name>
</gene>
<organism evidence="1">
    <name type="scientific">bioreactor metagenome</name>
    <dbReference type="NCBI Taxonomy" id="1076179"/>
    <lineage>
        <taxon>unclassified sequences</taxon>
        <taxon>metagenomes</taxon>
        <taxon>ecological metagenomes</taxon>
    </lineage>
</organism>
<sequence length="135" mass="14420">MKTLMFLLTSALMAIFQATAAFADVDDSTRVSGATDPVIVCTVNNNVEPTFTSGMETEAVTCSCSEVYRTPQIKEIVSNPVYKTITVTGATRGDQIYILKSTGEILIHVEAATDNPKIDVSSLAPGSYTIGVQSY</sequence>
<evidence type="ECO:0000313" key="1">
    <source>
        <dbReference type="EMBL" id="MPL93174.1"/>
    </source>
</evidence>
<protein>
    <submittedName>
        <fullName evidence="1">Uncharacterized protein</fullName>
    </submittedName>
</protein>